<dbReference type="PANTHER" id="PTHR33121:SF23">
    <property type="entry name" value="CYCLIC DI-GMP PHOSPHODIESTERASE PDEB"/>
    <property type="match status" value="1"/>
</dbReference>
<dbReference type="PROSITE" id="PS50113">
    <property type="entry name" value="PAC"/>
    <property type="match status" value="1"/>
</dbReference>
<dbReference type="SUPFAM" id="SSF141868">
    <property type="entry name" value="EAL domain-like"/>
    <property type="match status" value="1"/>
</dbReference>
<dbReference type="Pfam" id="PF00990">
    <property type="entry name" value="GGDEF"/>
    <property type="match status" value="1"/>
</dbReference>
<feature type="domain" description="EAL" evidence="2">
    <location>
        <begin position="238"/>
        <end position="482"/>
    </location>
</feature>
<feature type="domain" description="GGDEF" evidence="3">
    <location>
        <begin position="93"/>
        <end position="227"/>
    </location>
</feature>
<dbReference type="GO" id="GO:0071111">
    <property type="term" value="F:cyclic-guanylate-specific phosphodiesterase activity"/>
    <property type="evidence" value="ECO:0007669"/>
    <property type="project" value="InterPro"/>
</dbReference>
<dbReference type="InterPro" id="IPR029787">
    <property type="entry name" value="Nucleotide_cyclase"/>
</dbReference>
<reference evidence="4 5" key="1">
    <citation type="submission" date="2019-09" db="EMBL/GenBank/DDBJ databases">
        <title>H2 Metabolism Revealed by Metagenomic Analysis in Subglacial Sediment of East Antarctica.</title>
        <authorList>
            <person name="Yang Z."/>
            <person name="Zhang Y."/>
            <person name="Lv Y."/>
            <person name="Yan W."/>
            <person name="Xiao X."/>
            <person name="Sun B."/>
            <person name="Ma H."/>
        </authorList>
    </citation>
    <scope>NUCLEOTIDE SEQUENCE [LARGE SCALE GENOMIC DNA]</scope>
    <source>
        <strain evidence="4">Bin2_2</strain>
    </source>
</reference>
<feature type="domain" description="PAC" evidence="1">
    <location>
        <begin position="9"/>
        <end position="61"/>
    </location>
</feature>
<gene>
    <name evidence="4" type="ORF">GZ085_13820</name>
</gene>
<dbReference type="PROSITE" id="PS50883">
    <property type="entry name" value="EAL"/>
    <property type="match status" value="1"/>
</dbReference>
<dbReference type="InterPro" id="IPR035919">
    <property type="entry name" value="EAL_sf"/>
</dbReference>
<dbReference type="Pfam" id="PF00563">
    <property type="entry name" value="EAL"/>
    <property type="match status" value="1"/>
</dbReference>
<organism evidence="4 5">
    <name type="scientific">Sulfuriferula multivorans</name>
    <dbReference type="NCBI Taxonomy" id="1559896"/>
    <lineage>
        <taxon>Bacteria</taxon>
        <taxon>Pseudomonadati</taxon>
        <taxon>Pseudomonadota</taxon>
        <taxon>Betaproteobacteria</taxon>
        <taxon>Nitrosomonadales</taxon>
        <taxon>Sulfuricellaceae</taxon>
        <taxon>Sulfuriferula</taxon>
    </lineage>
</organism>
<dbReference type="SMART" id="SM00267">
    <property type="entry name" value="GGDEF"/>
    <property type="match status" value="1"/>
</dbReference>
<dbReference type="SUPFAM" id="SSF55073">
    <property type="entry name" value="Nucleotide cyclase"/>
    <property type="match status" value="1"/>
</dbReference>
<dbReference type="Gene3D" id="3.30.70.270">
    <property type="match status" value="1"/>
</dbReference>
<protein>
    <submittedName>
        <fullName evidence="4">EAL domain-containing protein</fullName>
    </submittedName>
</protein>
<sequence>MRNNTVVGLDSHTLLLTRSGNRIAISDTAAPIRSDDGKVQGGVLVFQDESEWRSLMQRLAWQAERDHLTGLWNRRAMEDKLNAALSSVKHETRRCIFCYIDLDRFKLVNDTCGHRAGDALLQRLTAIMARRVDDKNHYLARLGGDEFGLLFVDATLQEALEHIQGLRDEISRFRFQWDDKMYMVGVSLGVTELHPGMTDIGDVLAQADTACYHAKSLGGNAIQVYEKTHPALRKINDEMQWVGTITKAFEAHRFVLYRQQKVALASGDKTQHYEILLRLRGEDGEIISPGEFLPAAERYGLAPSFDRWVVRNFCAYFDTHPEDKASYALNLSGRSLGDSSFADFILDEINKYSFDPSRISFEVTESAAIDSLDACENLILTLKSRGILFALDDFGKGQSSFGYLKRLPVAYLKIDGEFVRGMNVDREKLAIVKAMHTLGHELGKQTIAEQVETKEELACLKKMGVDFVQGYLLHKPEPLPVD</sequence>
<dbReference type="CDD" id="cd01949">
    <property type="entry name" value="GGDEF"/>
    <property type="match status" value="1"/>
</dbReference>
<dbReference type="Gene3D" id="3.20.20.450">
    <property type="entry name" value="EAL domain"/>
    <property type="match status" value="1"/>
</dbReference>
<dbReference type="InterPro" id="IPR043128">
    <property type="entry name" value="Rev_trsase/Diguanyl_cyclase"/>
</dbReference>
<name>A0A7C9P9H9_9PROT</name>
<dbReference type="CDD" id="cd01948">
    <property type="entry name" value="EAL"/>
    <property type="match status" value="1"/>
</dbReference>
<dbReference type="SMART" id="SM00052">
    <property type="entry name" value="EAL"/>
    <property type="match status" value="1"/>
</dbReference>
<evidence type="ECO:0000313" key="5">
    <source>
        <dbReference type="Proteomes" id="UP000483432"/>
    </source>
</evidence>
<comment type="caution">
    <text evidence="4">The sequence shown here is derived from an EMBL/GenBank/DDBJ whole genome shotgun (WGS) entry which is preliminary data.</text>
</comment>
<dbReference type="InterPro" id="IPR000160">
    <property type="entry name" value="GGDEF_dom"/>
</dbReference>
<proteinExistence type="predicted"/>
<dbReference type="Proteomes" id="UP000483432">
    <property type="component" value="Unassembled WGS sequence"/>
</dbReference>
<dbReference type="PROSITE" id="PS50887">
    <property type="entry name" value="GGDEF"/>
    <property type="match status" value="1"/>
</dbReference>
<accession>A0A7C9P9H9</accession>
<dbReference type="InterPro" id="IPR001633">
    <property type="entry name" value="EAL_dom"/>
</dbReference>
<evidence type="ECO:0000259" key="1">
    <source>
        <dbReference type="PROSITE" id="PS50113"/>
    </source>
</evidence>
<dbReference type="AlphaFoldDB" id="A0A7C9P9H9"/>
<dbReference type="PANTHER" id="PTHR33121">
    <property type="entry name" value="CYCLIC DI-GMP PHOSPHODIESTERASE PDEF"/>
    <property type="match status" value="1"/>
</dbReference>
<evidence type="ECO:0000259" key="3">
    <source>
        <dbReference type="PROSITE" id="PS50887"/>
    </source>
</evidence>
<evidence type="ECO:0000313" key="4">
    <source>
        <dbReference type="EMBL" id="NDP49435.1"/>
    </source>
</evidence>
<evidence type="ECO:0000259" key="2">
    <source>
        <dbReference type="PROSITE" id="PS50883"/>
    </source>
</evidence>
<dbReference type="EMBL" id="JAAFGW010000273">
    <property type="protein sequence ID" value="NDP49435.1"/>
    <property type="molecule type" value="Genomic_DNA"/>
</dbReference>
<dbReference type="InterPro" id="IPR000700">
    <property type="entry name" value="PAS-assoc_C"/>
</dbReference>
<dbReference type="InterPro" id="IPR050706">
    <property type="entry name" value="Cyclic-di-GMP_PDE-like"/>
</dbReference>
<dbReference type="NCBIfam" id="TIGR00254">
    <property type="entry name" value="GGDEF"/>
    <property type="match status" value="1"/>
</dbReference>